<accession>C7DHK0</accession>
<sequence length="1381" mass="144494">MKPMQLHGNGVPGAYALGALAMFAIAIAVVMYAASASFAYASSTSNSVSSTSTTTSSSTTSSTTVPYTEFVESGLPNGTQWSVSYGSVTSNTFAPNSITFNNIAAIEPFAISNSISYGNTYTPYPSNGMLNGLESSVIRVKFSEQLPHANFVSNSLLKYNLSQSEYSAIYQKIYNLMNEITASKKRPPNGLQDILAYTQNYSNGTQQNIVLALNNANPASSVLYMVKNSHKLSANAISISAPKVYAGILNPLWVSNGSNSGPNAFLDSIYVEPTNDISSNTNVKISIGSQLLKASQSFKKPVYTYMLINSSLSDQYVHKAEYVFSVNSLWIQSKDISPFQVTMYRYANSTWNPIETNLLYQKDGNYVYSAISPSFSTYLVSFSAVNSISDISDTQLTVNLTLTPGYNLYLCAGAVSTVFNSAPSWNVESEAPSGAATTKLNASVGYQSSNVCSLTEFNEAYYGMIVSGIGINASKYTAFAANASDSSSVSLTYTVTNSNSLVIVTAASGWYGGMTLAFTPSVSCKSTATYGTYTNTYVDVCQNQSAGTYTITASDGNLTSMALAAYVFPIGTVNLLDVPQSANMTISGVNYQNGASASIVGEQKVTANPPPTGNFTFHGWSTNNPSNIIIANSLNPTTSVGIQGNGTLTASWNGNSTFDESGLPTGAVWNMTYDGITENVIAPNAIVFSTAPGNFIFTTSNVTYNGITYIPTPSSGSLVAGNSTLISFSQKGVLTISAQYTTVPYNQSDIIRAIAPLSNETVDILIGSGTSKGTVVASGTGTASCNMYTCNSTKPYGVGSYNITAYLPSTGALSNSITVNVIKANPSLSLRVPRSFIYNGTGGKILFGISTYDSQLLGNLYVNNALSASTYKTGSFVTAPGVGTYNAVFNTTGNANYTATAITGNFEILPETSVVAYSSNGAYSSSTPLSITMKPGYPLYLCAVGVINHLKPGAPPSWTPSVTATGPLSRKPAASAGFQTSNTCTASTPAADPNMSLVGIGVNAKSYTAYTAAANSATADSLTYTVSKSGSFVVIIGASGVSPSSFNIPSNCSLVNSIEDPDEADSAYVAVCQNQTVGTYTASSTLTGTGTGAAVLAAYVFNPYTVKFDDNPQSGVVYFEGKDYPNGFSANQIGNGTISAQPPPHFVFSYWSVSNTVNLTIKNDLASPTNLTIIGNGTVTANYNGITTFGETGLPSGTTWNAIYDGMLNSSSSNTIAFDTIPGNYLFTVPNQTVSGIKYVPFPDNGYIIAGNITQIKFSPVNVCNINLSPNAIDFGTLNPATSIPTVNSVIDSNSGTALAYLFIYGTKWASTSSNFGVSNTSWSATSNTPFASASKLSGTAFNTSIEIPASGSNTINLGVSIPSGQPSGAYTQTITIENSC</sequence>
<reference evidence="3 4" key="2">
    <citation type="journal article" date="2010" name="Proc. Natl. Acad. Sci. U.S.A.">
        <title>Enigmatic, ultrasmall, uncultivated Archaea.</title>
        <authorList>
            <person name="Baker B.J."/>
            <person name="Comolli L.R."/>
            <person name="Dick G.J."/>
            <person name="Hauser L.J."/>
            <person name="Hyatt D."/>
            <person name="Dill B.D."/>
            <person name="Land M.L."/>
            <person name="Verberkmoes N.C."/>
            <person name="Hettich R.L."/>
            <person name="Banfield J.F."/>
        </authorList>
    </citation>
    <scope>NUCLEOTIDE SEQUENCE [LARGE SCALE GENOMIC DNA]</scope>
    <source>
        <strain evidence="3">ARMAN-2</strain>
    </source>
</reference>
<protein>
    <submittedName>
        <fullName evidence="3">Uncharacterized protein</fullName>
    </submittedName>
</protein>
<feature type="region of interest" description="Disordered" evidence="1">
    <location>
        <begin position="44"/>
        <end position="63"/>
    </location>
</feature>
<feature type="transmembrane region" description="Helical" evidence="2">
    <location>
        <begin position="12"/>
        <end position="34"/>
    </location>
</feature>
<evidence type="ECO:0000256" key="1">
    <source>
        <dbReference type="SAM" id="MobiDB-lite"/>
    </source>
</evidence>
<dbReference type="EMBL" id="GG697240">
    <property type="protein sequence ID" value="EET90102.1"/>
    <property type="molecule type" value="Genomic_DNA"/>
</dbReference>
<keyword evidence="2" id="KW-0812">Transmembrane</keyword>
<organism evidence="3 4">
    <name type="scientific">Candidatus Micrarchaeum acidiphilum ARMAN-2</name>
    <dbReference type="NCBI Taxonomy" id="425595"/>
    <lineage>
        <taxon>Archaea</taxon>
        <taxon>Candidatus Micrarchaeota</taxon>
        <taxon>Candidatus Micrarchaeia</taxon>
        <taxon>Candidatus Micrarchaeales</taxon>
        <taxon>Candidatus Micrarchaeaceae</taxon>
        <taxon>Candidatus Micrarchaeum</taxon>
    </lineage>
</organism>
<evidence type="ECO:0000256" key="2">
    <source>
        <dbReference type="SAM" id="Phobius"/>
    </source>
</evidence>
<reference evidence="3 4" key="1">
    <citation type="journal article" date="2009" name="Genome Biol.">
        <title>Community-wide analysis of microbial genome sequence signatures.</title>
        <authorList>
            <person name="Dick G.J."/>
            <person name="Andersson A.F."/>
            <person name="Baker B.J."/>
            <person name="Simmons S.L."/>
            <person name="Thomas B.C."/>
            <person name="Yelton A.P."/>
            <person name="Banfield J.F."/>
        </authorList>
    </citation>
    <scope>NUCLEOTIDE SEQUENCE [LARGE SCALE GENOMIC DNA]</scope>
    <source>
        <strain evidence="3">ARMAN-2</strain>
    </source>
</reference>
<dbReference type="InterPro" id="IPR026453">
    <property type="entry name" value="PGF_pre_PGF"/>
</dbReference>
<evidence type="ECO:0000313" key="4">
    <source>
        <dbReference type="Proteomes" id="UP000332487"/>
    </source>
</evidence>
<keyword evidence="2" id="KW-1133">Transmembrane helix</keyword>
<keyword evidence="4" id="KW-1185">Reference proteome</keyword>
<dbReference type="NCBIfam" id="TIGR04213">
    <property type="entry name" value="PGF_pre_PGF"/>
    <property type="match status" value="1"/>
</dbReference>
<evidence type="ECO:0000313" key="3">
    <source>
        <dbReference type="EMBL" id="EET90102.1"/>
    </source>
</evidence>
<dbReference type="Proteomes" id="UP000332487">
    <property type="component" value="Unassembled WGS sequence"/>
</dbReference>
<proteinExistence type="predicted"/>
<name>C7DHK0_MICA2</name>
<gene>
    <name evidence="3" type="ORF">UNLARM2_0543</name>
</gene>
<keyword evidence="2" id="KW-0472">Membrane</keyword>